<comment type="caution">
    <text evidence="6">The sequence shown here is derived from an EMBL/GenBank/DDBJ whole genome shotgun (WGS) entry which is preliminary data.</text>
</comment>
<evidence type="ECO:0000313" key="6">
    <source>
        <dbReference type="EMBL" id="KAF5341392.1"/>
    </source>
</evidence>
<keyword evidence="1" id="KW-0479">Metal-binding</keyword>
<dbReference type="InterPro" id="IPR002893">
    <property type="entry name" value="Znf_MYND"/>
</dbReference>
<name>A0A8H5CIU4_9AGAR</name>
<dbReference type="Gene3D" id="6.10.140.2220">
    <property type="match status" value="1"/>
</dbReference>
<evidence type="ECO:0000256" key="3">
    <source>
        <dbReference type="ARBA" id="ARBA00022833"/>
    </source>
</evidence>
<keyword evidence="7" id="KW-1185">Reference proteome</keyword>
<dbReference type="OrthoDB" id="3007465at2759"/>
<evidence type="ECO:0000256" key="2">
    <source>
        <dbReference type="ARBA" id="ARBA00022771"/>
    </source>
</evidence>
<gene>
    <name evidence="6" type="ORF">D9758_012292</name>
</gene>
<organism evidence="6 7">
    <name type="scientific">Tetrapyrgos nigripes</name>
    <dbReference type="NCBI Taxonomy" id="182062"/>
    <lineage>
        <taxon>Eukaryota</taxon>
        <taxon>Fungi</taxon>
        <taxon>Dikarya</taxon>
        <taxon>Basidiomycota</taxon>
        <taxon>Agaricomycotina</taxon>
        <taxon>Agaricomycetes</taxon>
        <taxon>Agaricomycetidae</taxon>
        <taxon>Agaricales</taxon>
        <taxon>Marasmiineae</taxon>
        <taxon>Marasmiaceae</taxon>
        <taxon>Tetrapyrgos</taxon>
    </lineage>
</organism>
<dbReference type="AlphaFoldDB" id="A0A8H5CIU4"/>
<protein>
    <recommendedName>
        <fullName evidence="5">MYND-type domain-containing protein</fullName>
    </recommendedName>
</protein>
<dbReference type="PROSITE" id="PS50865">
    <property type="entry name" value="ZF_MYND_2"/>
    <property type="match status" value="1"/>
</dbReference>
<dbReference type="PROSITE" id="PS01360">
    <property type="entry name" value="ZF_MYND_1"/>
    <property type="match status" value="1"/>
</dbReference>
<evidence type="ECO:0000259" key="5">
    <source>
        <dbReference type="PROSITE" id="PS50865"/>
    </source>
</evidence>
<evidence type="ECO:0000256" key="1">
    <source>
        <dbReference type="ARBA" id="ARBA00022723"/>
    </source>
</evidence>
<sequence>MVSFEYLKASAKRSADSLQQLGDAVRTADDFWDAIPIFMRHIPSQHPESVDLSKPPDSSLIFAVTSLSSIARCLTRENLVTERIQRSICRNWPRIWSCLSFLNDAYTKSPALHEKVAEFQTWLTCVTSYLIYGVTSYAGIVGPVLKTPGVIQFIVDLFYRTAQTSMFDTATTKICLATLEHLLRISDWTSTYYPTFLETFEKVDVNLAPGLIQGLVLCAESKKMPITELSLGLRVYTMAINFSTPLRRTCVAQYSVYWMIAIFRKLINYRYTQDEFSEVIVCLGDCIIYLDSTFHARGHTVVADALGNRLLLLMLRLVPLFFTVLPDDPLYAGDKSRGAHGVYFQLLEDIGVESVSLSVLRALSKSWREIEKRGYYKQFLQGSPKQVQSRWLQFKEVVEERLALKDRWEEEDRLNPCSQCGSMHEGTKKMYRCSQCQISYFCSKRCQKSNWEEHREVCQELYNFRMMYRTPCLDKYEQDFRMFLIAESLRKHEKDMISDEKAYRTSNPSLSPHEPVIHVHHFYSVPMQREVLSIEEATKFIPEEPWLQDPDVLTGTHGMFLASFRKPFRSVEYIVTKRDLDGHVECRCAVEQYDDRTDTVTEEEAELMNNLSAQALINWDSEKPQ</sequence>
<dbReference type="GO" id="GO:0008270">
    <property type="term" value="F:zinc ion binding"/>
    <property type="evidence" value="ECO:0007669"/>
    <property type="project" value="UniProtKB-KW"/>
</dbReference>
<keyword evidence="3" id="KW-0862">Zinc</keyword>
<keyword evidence="2 4" id="KW-0863">Zinc-finger</keyword>
<proteinExistence type="predicted"/>
<feature type="domain" description="MYND-type" evidence="5">
    <location>
        <begin position="417"/>
        <end position="458"/>
    </location>
</feature>
<accession>A0A8H5CIU4</accession>
<dbReference type="Proteomes" id="UP000559256">
    <property type="component" value="Unassembled WGS sequence"/>
</dbReference>
<dbReference type="SUPFAM" id="SSF144232">
    <property type="entry name" value="HIT/MYND zinc finger-like"/>
    <property type="match status" value="1"/>
</dbReference>
<evidence type="ECO:0000313" key="7">
    <source>
        <dbReference type="Proteomes" id="UP000559256"/>
    </source>
</evidence>
<dbReference type="Pfam" id="PF01753">
    <property type="entry name" value="zf-MYND"/>
    <property type="match status" value="1"/>
</dbReference>
<evidence type="ECO:0000256" key="4">
    <source>
        <dbReference type="PROSITE-ProRule" id="PRU00134"/>
    </source>
</evidence>
<dbReference type="EMBL" id="JAACJM010000165">
    <property type="protein sequence ID" value="KAF5341392.1"/>
    <property type="molecule type" value="Genomic_DNA"/>
</dbReference>
<reference evidence="6 7" key="1">
    <citation type="journal article" date="2020" name="ISME J.">
        <title>Uncovering the hidden diversity of litter-decomposition mechanisms in mushroom-forming fungi.</title>
        <authorList>
            <person name="Floudas D."/>
            <person name="Bentzer J."/>
            <person name="Ahren D."/>
            <person name="Johansson T."/>
            <person name="Persson P."/>
            <person name="Tunlid A."/>
        </authorList>
    </citation>
    <scope>NUCLEOTIDE SEQUENCE [LARGE SCALE GENOMIC DNA]</scope>
    <source>
        <strain evidence="6 7">CBS 291.85</strain>
    </source>
</reference>